<dbReference type="InterPro" id="IPR006311">
    <property type="entry name" value="TAT_signal"/>
</dbReference>
<dbReference type="PROSITE" id="PS51352">
    <property type="entry name" value="THIOREDOXIN_2"/>
    <property type="match status" value="1"/>
</dbReference>
<dbReference type="PANTHER" id="PTHR42852">
    <property type="entry name" value="THIOL:DISULFIDE INTERCHANGE PROTEIN DSBE"/>
    <property type="match status" value="1"/>
</dbReference>
<dbReference type="PANTHER" id="PTHR42852:SF18">
    <property type="entry name" value="CHROMOSOME UNDETERMINED SCAFFOLD_47, WHOLE GENOME SHOTGUN SEQUENCE"/>
    <property type="match status" value="1"/>
</dbReference>
<comment type="caution">
    <text evidence="3">The sequence shown here is derived from an EMBL/GenBank/DDBJ whole genome shotgun (WGS) entry which is preliminary data.</text>
</comment>
<dbReference type="CDD" id="cd02966">
    <property type="entry name" value="TlpA_like_family"/>
    <property type="match status" value="1"/>
</dbReference>
<evidence type="ECO:0000259" key="2">
    <source>
        <dbReference type="PROSITE" id="PS51352"/>
    </source>
</evidence>
<dbReference type="RefSeq" id="WP_182664929.1">
    <property type="nucleotide sequence ID" value="NZ_JACIVI010000004.1"/>
</dbReference>
<dbReference type="GO" id="GO:0016491">
    <property type="term" value="F:oxidoreductase activity"/>
    <property type="evidence" value="ECO:0007669"/>
    <property type="project" value="InterPro"/>
</dbReference>
<dbReference type="PROSITE" id="PS51318">
    <property type="entry name" value="TAT"/>
    <property type="match status" value="1"/>
</dbReference>
<dbReference type="AlphaFoldDB" id="A0A839HJW6"/>
<gene>
    <name evidence="3" type="ORF">H4F90_12120</name>
</gene>
<protein>
    <submittedName>
        <fullName evidence="3">TlpA family protein disulfide reductase</fullName>
    </submittedName>
</protein>
<keyword evidence="4" id="KW-1185">Reference proteome</keyword>
<dbReference type="SUPFAM" id="SSF52833">
    <property type="entry name" value="Thioredoxin-like"/>
    <property type="match status" value="1"/>
</dbReference>
<accession>A0A839HJW6</accession>
<dbReference type="InterPro" id="IPR013766">
    <property type="entry name" value="Thioredoxin_domain"/>
</dbReference>
<dbReference type="InterPro" id="IPR036249">
    <property type="entry name" value="Thioredoxin-like_sf"/>
</dbReference>
<keyword evidence="1" id="KW-0472">Membrane</keyword>
<organism evidence="3 4">
    <name type="scientific">Aquariibacter albus</name>
    <dbReference type="NCBI Taxonomy" id="2759899"/>
    <lineage>
        <taxon>Bacteria</taxon>
        <taxon>Pseudomonadati</taxon>
        <taxon>Pseudomonadota</taxon>
        <taxon>Betaproteobacteria</taxon>
        <taxon>Burkholderiales</taxon>
        <taxon>Sphaerotilaceae</taxon>
        <taxon>Aquariibacter</taxon>
    </lineage>
</organism>
<feature type="transmembrane region" description="Helical" evidence="1">
    <location>
        <begin position="20"/>
        <end position="38"/>
    </location>
</feature>
<proteinExistence type="predicted"/>
<evidence type="ECO:0000313" key="4">
    <source>
        <dbReference type="Proteomes" id="UP000586093"/>
    </source>
</evidence>
<evidence type="ECO:0000256" key="1">
    <source>
        <dbReference type="SAM" id="Phobius"/>
    </source>
</evidence>
<dbReference type="Pfam" id="PF08534">
    <property type="entry name" value="Redoxin"/>
    <property type="match status" value="1"/>
</dbReference>
<feature type="domain" description="Thioredoxin" evidence="2">
    <location>
        <begin position="46"/>
        <end position="187"/>
    </location>
</feature>
<sequence length="187" mass="20027">MKDTPPPAEAPSPAPGRRHLLIGATALAAAGAGLYSFLHAQGPALGAAESRFWTLELPQPDGATLRTAAFRGKPLLLNFWATWCPPCIKELPEIDRFHTAMRPQGWGVIGLAVDAPTPVRNFLARQPLGFPVALAGLEGTEMSRELGNTQGALPFTVLFDAGGRIVQRKLGETHRAELQAWAAALHR</sequence>
<keyword evidence="1" id="KW-1133">Transmembrane helix</keyword>
<evidence type="ECO:0000313" key="3">
    <source>
        <dbReference type="EMBL" id="MBB1162725.1"/>
    </source>
</evidence>
<dbReference type="InterPro" id="IPR013740">
    <property type="entry name" value="Redoxin"/>
</dbReference>
<name>A0A839HJW6_9BURK</name>
<dbReference type="EMBL" id="JACIVI010000004">
    <property type="protein sequence ID" value="MBB1162725.1"/>
    <property type="molecule type" value="Genomic_DNA"/>
</dbReference>
<dbReference type="Proteomes" id="UP000586093">
    <property type="component" value="Unassembled WGS sequence"/>
</dbReference>
<dbReference type="Gene3D" id="3.40.30.10">
    <property type="entry name" value="Glutaredoxin"/>
    <property type="match status" value="1"/>
</dbReference>
<dbReference type="InterPro" id="IPR050553">
    <property type="entry name" value="Thioredoxin_ResA/DsbE_sf"/>
</dbReference>
<keyword evidence="1" id="KW-0812">Transmembrane</keyword>
<reference evidence="3 4" key="1">
    <citation type="submission" date="2020-08" db="EMBL/GenBank/DDBJ databases">
        <title>Aquariorum lacteus gen. nov., sp. nov., a new member of the family Comamonadaceae, isolated from freshwater aquarium.</title>
        <authorList>
            <person name="Chun S.-J."/>
        </authorList>
    </citation>
    <scope>NUCLEOTIDE SEQUENCE [LARGE SCALE GENOMIC DNA]</scope>
    <source>
        <strain evidence="3 4">SJAQ100</strain>
    </source>
</reference>